<name>A0A1Y3E6B0_9BILA</name>
<feature type="region of interest" description="Disordered" evidence="2">
    <location>
        <begin position="721"/>
        <end position="753"/>
    </location>
</feature>
<feature type="chain" id="PRO_5010998376" evidence="3">
    <location>
        <begin position="17"/>
        <end position="834"/>
    </location>
</feature>
<dbReference type="SUPFAM" id="SSF53067">
    <property type="entry name" value="Actin-like ATPase domain"/>
    <property type="match status" value="1"/>
</dbReference>
<dbReference type="Pfam" id="PF03999">
    <property type="entry name" value="MAP65_ASE1"/>
    <property type="match status" value="1"/>
</dbReference>
<dbReference type="Gene3D" id="1.20.58.1520">
    <property type="match status" value="1"/>
</dbReference>
<accession>A0A1Y3E6B0</accession>
<evidence type="ECO:0000256" key="2">
    <source>
        <dbReference type="SAM" id="MobiDB-lite"/>
    </source>
</evidence>
<feature type="signal peptide" evidence="3">
    <location>
        <begin position="1"/>
        <end position="16"/>
    </location>
</feature>
<evidence type="ECO:0000313" key="4">
    <source>
        <dbReference type="EMBL" id="OUC40585.1"/>
    </source>
</evidence>
<comment type="caution">
    <text evidence="4">The sequence shown here is derived from an EMBL/GenBank/DDBJ whole genome shotgun (WGS) entry which is preliminary data.</text>
</comment>
<feature type="coiled-coil region" evidence="1">
    <location>
        <begin position="648"/>
        <end position="675"/>
    </location>
</feature>
<evidence type="ECO:0000313" key="5">
    <source>
        <dbReference type="Proteomes" id="UP000243006"/>
    </source>
</evidence>
<reference evidence="4 5" key="1">
    <citation type="submission" date="2015-04" db="EMBL/GenBank/DDBJ databases">
        <title>Draft genome of the roundworm Trichinella nativa.</title>
        <authorList>
            <person name="Mitreva M."/>
        </authorList>
    </citation>
    <scope>NUCLEOTIDE SEQUENCE [LARGE SCALE GENOMIC DNA]</scope>
    <source>
        <strain evidence="4 5">ISS45</strain>
    </source>
</reference>
<dbReference type="InterPro" id="IPR043129">
    <property type="entry name" value="ATPase_NBD"/>
</dbReference>
<dbReference type="Gene3D" id="3.30.420.40">
    <property type="match status" value="2"/>
</dbReference>
<proteinExistence type="predicted"/>
<dbReference type="GO" id="GO:0051256">
    <property type="term" value="P:mitotic spindle midzone assembly"/>
    <property type="evidence" value="ECO:0007669"/>
    <property type="project" value="TreeGrafter"/>
</dbReference>
<protein>
    <submittedName>
        <fullName evidence="4">Microtubule associated protein</fullName>
    </submittedName>
</protein>
<dbReference type="Proteomes" id="UP000243006">
    <property type="component" value="Unassembled WGS sequence"/>
</dbReference>
<feature type="region of interest" description="Disordered" evidence="2">
    <location>
        <begin position="778"/>
        <end position="797"/>
    </location>
</feature>
<dbReference type="EMBL" id="LVZM01022646">
    <property type="protein sequence ID" value="OUC40585.1"/>
    <property type="molecule type" value="Genomic_DNA"/>
</dbReference>
<dbReference type="PANTHER" id="PTHR19321">
    <property type="entry name" value="PROTEIN REGULATOR OF CYTOKINESIS 1 PRC1-RELATED"/>
    <property type="match status" value="1"/>
</dbReference>
<organism evidence="4 5">
    <name type="scientific">Trichinella nativa</name>
    <dbReference type="NCBI Taxonomy" id="6335"/>
    <lineage>
        <taxon>Eukaryota</taxon>
        <taxon>Metazoa</taxon>
        <taxon>Ecdysozoa</taxon>
        <taxon>Nematoda</taxon>
        <taxon>Enoplea</taxon>
        <taxon>Dorylaimia</taxon>
        <taxon>Trichinellida</taxon>
        <taxon>Trichinellidae</taxon>
        <taxon>Trichinella</taxon>
    </lineage>
</organism>
<dbReference type="AlphaFoldDB" id="A0A1Y3E6B0"/>
<dbReference type="GO" id="GO:1990023">
    <property type="term" value="C:mitotic spindle midzone"/>
    <property type="evidence" value="ECO:0007669"/>
    <property type="project" value="TreeGrafter"/>
</dbReference>
<keyword evidence="1" id="KW-0175">Coiled coil</keyword>
<gene>
    <name evidence="4" type="ORF">D917_00675</name>
</gene>
<dbReference type="GO" id="GO:0008017">
    <property type="term" value="F:microtubule binding"/>
    <property type="evidence" value="ECO:0007669"/>
    <property type="project" value="InterPro"/>
</dbReference>
<dbReference type="InterPro" id="IPR007145">
    <property type="entry name" value="MAP65_Ase1_PRC1"/>
</dbReference>
<keyword evidence="3" id="KW-0732">Signal</keyword>
<sequence length="834" mass="96153">MCFILWNLLVILNVFQQHGSVFWKHGAEQILKTLNFRETLFNQLQELAMRTGSVGCERFTGPQIFKKYRKERHIYDSTEHISLISSFLCSVFCGCYASVDFGDASGTNLFNIATFKWDDHCVNGFIADYFVKRYGFSPACSVIVFTGDNHFLLKSWMNFFEKLLCKLQDSIFGCSLSKFRLLGKMEMVHELTYGHYAVAKHGIYFDELETSCSIKPGYYRFNVDGKLLQSFASNVEARAILEHQCLSKRMSLENVCLTDDNVFNLPVYKIKTAHSAALGGCARAISIIPLLSSVFKFCDCYSNMKCNFDLAVEIKMFRESDSFAMGSDLSGEVEEKFERLKNIWNNLGFTDTEREDRLKTTINHLKLVLDRMIDEEEETLNLAVESIEKNKIVINALELELNEPAEPNISENLPLLDKEHHYRKRAEYLASEKHQRLERRSRIMEELKMACYRLGMNSPSSKPSLRLDDLNHLESELSSKKTILDQRISLVTSYMTKIQTLADVMAYHGEDLFERNTIERGDCGPEYTEEMVKRVKLFYEKLSMQYEVFLEEAKKRNEEKLSELTIYWEKCKISQNERNCFLQSVEDKYSTDALALYDREIERLSTFYESRKCMFDLIEKWENLWKQKIDFESRDSNAMRFLNRGGSLLQEEKERKAIEKKLPKVRLEIQQALNEWNAENPTATFLYDGLPKLAKTRKLESEARFGSSTPVRTRLATMMRTPTPKTTSARKAAKGKTPSSDGGPMVTPRVSLRRTPVKRQFKELQSPLVFVKPTSPAVLASPPRKRNDENVPTSEQSVTLQSYGDFVADINIRGNAVASSFYQLQSSPRDDCQA</sequence>
<evidence type="ECO:0000256" key="3">
    <source>
        <dbReference type="SAM" id="SignalP"/>
    </source>
</evidence>
<dbReference type="GO" id="GO:0005737">
    <property type="term" value="C:cytoplasm"/>
    <property type="evidence" value="ECO:0007669"/>
    <property type="project" value="TreeGrafter"/>
</dbReference>
<dbReference type="PANTHER" id="PTHR19321:SF41">
    <property type="entry name" value="FASCETTO-RELATED"/>
    <property type="match status" value="1"/>
</dbReference>
<evidence type="ECO:0000256" key="1">
    <source>
        <dbReference type="SAM" id="Coils"/>
    </source>
</evidence>